<reference evidence="1 2" key="1">
    <citation type="submission" date="2019-02" db="EMBL/GenBank/DDBJ databases">
        <title>Deep-cultivation of Planctomycetes and their phenomic and genomic characterization uncovers novel biology.</title>
        <authorList>
            <person name="Wiegand S."/>
            <person name="Jogler M."/>
            <person name="Boedeker C."/>
            <person name="Pinto D."/>
            <person name="Vollmers J."/>
            <person name="Rivas-Marin E."/>
            <person name="Kohn T."/>
            <person name="Peeters S.H."/>
            <person name="Heuer A."/>
            <person name="Rast P."/>
            <person name="Oberbeckmann S."/>
            <person name="Bunk B."/>
            <person name="Jeske O."/>
            <person name="Meyerdierks A."/>
            <person name="Storesund J.E."/>
            <person name="Kallscheuer N."/>
            <person name="Luecker S."/>
            <person name="Lage O.M."/>
            <person name="Pohl T."/>
            <person name="Merkel B.J."/>
            <person name="Hornburger P."/>
            <person name="Mueller R.-W."/>
            <person name="Bruemmer F."/>
            <person name="Labrenz M."/>
            <person name="Spormann A.M."/>
            <person name="Op den Camp H."/>
            <person name="Overmann J."/>
            <person name="Amann R."/>
            <person name="Jetten M.S.M."/>
            <person name="Mascher T."/>
            <person name="Medema M.H."/>
            <person name="Devos D.P."/>
            <person name="Kaster A.-K."/>
            <person name="Ovreas L."/>
            <person name="Rohde M."/>
            <person name="Galperin M.Y."/>
            <person name="Jogler C."/>
        </authorList>
    </citation>
    <scope>NUCLEOTIDE SEQUENCE [LARGE SCALE GENOMIC DNA]</scope>
    <source>
        <strain evidence="1 2">Pla163</strain>
    </source>
</reference>
<proteinExistence type="predicted"/>
<protein>
    <recommendedName>
        <fullName evidence="3">Sulfatase</fullName>
    </recommendedName>
</protein>
<dbReference type="SUPFAM" id="SSF53649">
    <property type="entry name" value="Alkaline phosphatase-like"/>
    <property type="match status" value="1"/>
</dbReference>
<dbReference type="InterPro" id="IPR017850">
    <property type="entry name" value="Alkaline_phosphatase_core_sf"/>
</dbReference>
<dbReference type="Gene3D" id="3.40.720.10">
    <property type="entry name" value="Alkaline Phosphatase, subunit A"/>
    <property type="match status" value="1"/>
</dbReference>
<evidence type="ECO:0000313" key="1">
    <source>
        <dbReference type="EMBL" id="QDU84792.1"/>
    </source>
</evidence>
<dbReference type="PROSITE" id="PS51318">
    <property type="entry name" value="TAT"/>
    <property type="match status" value="1"/>
</dbReference>
<organism evidence="1 2">
    <name type="scientific">Rohdeia mirabilis</name>
    <dbReference type="NCBI Taxonomy" id="2528008"/>
    <lineage>
        <taxon>Bacteria</taxon>
        <taxon>Pseudomonadati</taxon>
        <taxon>Planctomycetota</taxon>
        <taxon>Planctomycetia</taxon>
        <taxon>Planctomycetia incertae sedis</taxon>
        <taxon>Rohdeia</taxon>
    </lineage>
</organism>
<dbReference type="InterPro" id="IPR006311">
    <property type="entry name" value="TAT_signal"/>
</dbReference>
<sequence>MTSDHDAALRMGRRAFLRGGGLALGAMALGALRDPGGGGCVRPGARAKHVIYLHMSGGPPQQELFDRKPLLERLDGQPCPPELIEGRRFAFTRGVPNVLGPRHGFVQAGDDGRFVSALMPRFAEVVDKVCMVHSMTTDQFNHAPAELRLFTGSPVFGGASMGAWVQYGLGTENADLPGYVVMVSGQSDPTGGKSLWGSGFLPPQHQGVRLRSQGAPILFLDDPAGLGRELRGASVEALARLGAIDARSSGDPQSSARVAQYELAFRMQRSVPEAVDLAAEDEDTLALYGAAPGGRSFANHCLAARRLVERGVRFVHLFDWGWDLHGTGPGDDLDTAFPEKCRAVDRPIAALLLDLERRGLLDETLVVWGGEFGRTATNEARNGSTHFGRDHHPDGFTMWLAGAGVRAGHHHGATDEMGWGVERDPVTVQDLQATILHLLGLDPHAFSYHHLGLDQRLIGPDDAPRVVRELLA</sequence>
<name>A0A518CZZ7_9BACT</name>
<dbReference type="RefSeq" id="WP_145186967.1">
    <property type="nucleotide sequence ID" value="NZ_CP036290.1"/>
</dbReference>
<dbReference type="PANTHER" id="PTHR43737:SF1">
    <property type="entry name" value="DUF1501 DOMAIN-CONTAINING PROTEIN"/>
    <property type="match status" value="1"/>
</dbReference>
<dbReference type="Pfam" id="PF07394">
    <property type="entry name" value="DUF1501"/>
    <property type="match status" value="1"/>
</dbReference>
<dbReference type="EMBL" id="CP036290">
    <property type="protein sequence ID" value="QDU84792.1"/>
    <property type="molecule type" value="Genomic_DNA"/>
</dbReference>
<evidence type="ECO:0000313" key="2">
    <source>
        <dbReference type="Proteomes" id="UP000319342"/>
    </source>
</evidence>
<dbReference type="PANTHER" id="PTHR43737">
    <property type="entry name" value="BLL7424 PROTEIN"/>
    <property type="match status" value="1"/>
</dbReference>
<accession>A0A518CZZ7</accession>
<dbReference type="AlphaFoldDB" id="A0A518CZZ7"/>
<keyword evidence="2" id="KW-1185">Reference proteome</keyword>
<dbReference type="OrthoDB" id="127333at2"/>
<dbReference type="Proteomes" id="UP000319342">
    <property type="component" value="Chromosome"/>
</dbReference>
<evidence type="ECO:0008006" key="3">
    <source>
        <dbReference type="Google" id="ProtNLM"/>
    </source>
</evidence>
<dbReference type="InterPro" id="IPR010869">
    <property type="entry name" value="DUF1501"/>
</dbReference>
<gene>
    <name evidence="1" type="ORF">Pla163_19060</name>
</gene>